<feature type="transmembrane region" description="Helical" evidence="1">
    <location>
        <begin position="27"/>
        <end position="50"/>
    </location>
</feature>
<protein>
    <submittedName>
        <fullName evidence="2">Uncharacterized protein</fullName>
    </submittedName>
</protein>
<organism evidence="2 3">
    <name type="scientific">Mycobacterium phage Imvubu</name>
    <dbReference type="NCBI Taxonomy" id="2686233"/>
    <lineage>
        <taxon>Viruses</taxon>
        <taxon>Duplodnaviria</taxon>
        <taxon>Heunggongvirae</taxon>
        <taxon>Uroviricota</taxon>
        <taxon>Caudoviricetes</taxon>
        <taxon>Bclasvirinae</taxon>
        <taxon>Imvubuvirus</taxon>
        <taxon>Imvubuvirus imvubu</taxon>
    </lineage>
</organism>
<evidence type="ECO:0000256" key="1">
    <source>
        <dbReference type="SAM" id="Phobius"/>
    </source>
</evidence>
<sequence length="54" mass="5651">MILLILAAMFIGGLVLLDEGGRKWTPQSVVGGLLVLTVAAIVVAAVFDLAKVWT</sequence>
<name>A0A6B9LFW0_9CAUD</name>
<keyword evidence="1" id="KW-0472">Membrane</keyword>
<keyword evidence="1" id="KW-0812">Transmembrane</keyword>
<reference evidence="2 3" key="1">
    <citation type="submission" date="2019-12" db="EMBL/GenBank/DDBJ databases">
        <authorList>
            <person name="Garlena R.A."/>
            <person name="Russell D.A."/>
            <person name="Pope W.H."/>
            <person name="Jacobs-Sera D."/>
            <person name="Hatfull G.F."/>
        </authorList>
    </citation>
    <scope>NUCLEOTIDE SEQUENCE [LARGE SCALE GENOMIC DNA]</scope>
</reference>
<gene>
    <name evidence="2" type="primary">64</name>
    <name evidence="2" type="ORF">PBI_IMVUBU_64</name>
</gene>
<dbReference type="EMBL" id="MN813693">
    <property type="protein sequence ID" value="QHB37805.1"/>
    <property type="molecule type" value="Genomic_DNA"/>
</dbReference>
<accession>A0A6B9LFW0</accession>
<proteinExistence type="predicted"/>
<keyword evidence="3" id="KW-1185">Reference proteome</keyword>
<evidence type="ECO:0000313" key="2">
    <source>
        <dbReference type="EMBL" id="QHB37805.1"/>
    </source>
</evidence>
<dbReference type="KEGG" id="vg:60321424"/>
<dbReference type="Proteomes" id="UP000464404">
    <property type="component" value="Segment"/>
</dbReference>
<evidence type="ECO:0000313" key="3">
    <source>
        <dbReference type="Proteomes" id="UP000464404"/>
    </source>
</evidence>
<dbReference type="GeneID" id="60321424"/>
<keyword evidence="1" id="KW-1133">Transmembrane helix</keyword>
<dbReference type="RefSeq" id="YP_009950014.1">
    <property type="nucleotide sequence ID" value="NC_051586.1"/>
</dbReference>